<gene>
    <name evidence="1" type="ORF">KO481_25300</name>
</gene>
<accession>A0ABS6B3E9</accession>
<name>A0ABS6B3E9_9NOCA</name>
<sequence length="138" mass="15360">MTGGELGPMWDMHTMIATLRAERSDVESYGRVLTNVLGDALPEEMVEVEYRRTMSDRMSGKPGQAVAVRVHAPERELELRQGKRGGIEAEVRSVVRGVVISRKQVGIDEWLRILAEELNTLATRDAAARNALARLFDA</sequence>
<dbReference type="EMBL" id="JAHKNI010000008">
    <property type="protein sequence ID" value="MBU3064832.1"/>
    <property type="molecule type" value="Genomic_DNA"/>
</dbReference>
<organism evidence="1 2">
    <name type="scientific">Nocardia albiluteola</name>
    <dbReference type="NCBI Taxonomy" id="2842303"/>
    <lineage>
        <taxon>Bacteria</taxon>
        <taxon>Bacillati</taxon>
        <taxon>Actinomycetota</taxon>
        <taxon>Actinomycetes</taxon>
        <taxon>Mycobacteriales</taxon>
        <taxon>Nocardiaceae</taxon>
        <taxon>Nocardia</taxon>
    </lineage>
</organism>
<evidence type="ECO:0000313" key="2">
    <source>
        <dbReference type="Proteomes" id="UP000733379"/>
    </source>
</evidence>
<proteinExistence type="predicted"/>
<keyword evidence="2" id="KW-1185">Reference proteome</keyword>
<protein>
    <submittedName>
        <fullName evidence="1">Uncharacterized protein</fullName>
    </submittedName>
</protein>
<reference evidence="1 2" key="1">
    <citation type="submission" date="2021-06" db="EMBL/GenBank/DDBJ databases">
        <title>Actinomycetes sequencing.</title>
        <authorList>
            <person name="Shan Q."/>
        </authorList>
    </citation>
    <scope>NUCLEOTIDE SEQUENCE [LARGE SCALE GENOMIC DNA]</scope>
    <source>
        <strain evidence="1 2">NEAU-G5</strain>
    </source>
</reference>
<dbReference type="Proteomes" id="UP000733379">
    <property type="component" value="Unassembled WGS sequence"/>
</dbReference>
<evidence type="ECO:0000313" key="1">
    <source>
        <dbReference type="EMBL" id="MBU3064832.1"/>
    </source>
</evidence>
<comment type="caution">
    <text evidence="1">The sequence shown here is derived from an EMBL/GenBank/DDBJ whole genome shotgun (WGS) entry which is preliminary data.</text>
</comment>
<dbReference type="RefSeq" id="WP_215920289.1">
    <property type="nucleotide sequence ID" value="NZ_JAHKNI010000008.1"/>
</dbReference>